<dbReference type="Proteomes" id="UP001153954">
    <property type="component" value="Unassembled WGS sequence"/>
</dbReference>
<dbReference type="GO" id="GO:0016747">
    <property type="term" value="F:acyltransferase activity, transferring groups other than amino-acyl groups"/>
    <property type="evidence" value="ECO:0007669"/>
    <property type="project" value="InterPro"/>
</dbReference>
<feature type="transmembrane region" description="Helical" evidence="1">
    <location>
        <begin position="526"/>
        <end position="550"/>
    </location>
</feature>
<dbReference type="EMBL" id="CAKOGL010000016">
    <property type="protein sequence ID" value="CAH2096590.1"/>
    <property type="molecule type" value="Genomic_DNA"/>
</dbReference>
<evidence type="ECO:0000256" key="1">
    <source>
        <dbReference type="SAM" id="Phobius"/>
    </source>
</evidence>
<dbReference type="InterPro" id="IPR006621">
    <property type="entry name" value="Nose-resist-to-fluoxetine_N"/>
</dbReference>
<feature type="transmembrane region" description="Helical" evidence="1">
    <location>
        <begin position="290"/>
        <end position="309"/>
    </location>
</feature>
<feature type="transmembrane region" description="Helical" evidence="1">
    <location>
        <begin position="491"/>
        <end position="514"/>
    </location>
</feature>
<keyword evidence="1" id="KW-1133">Transmembrane helix</keyword>
<dbReference type="PANTHER" id="PTHR11161">
    <property type="entry name" value="O-ACYLTRANSFERASE"/>
    <property type="match status" value="1"/>
</dbReference>
<dbReference type="Pfam" id="PF20146">
    <property type="entry name" value="NRF"/>
    <property type="match status" value="1"/>
</dbReference>
<feature type="transmembrane region" description="Helical" evidence="1">
    <location>
        <begin position="211"/>
        <end position="233"/>
    </location>
</feature>
<name>A0AAU9UIE0_EUPED</name>
<keyword evidence="1" id="KW-0812">Transmembrane</keyword>
<feature type="chain" id="PRO_5043762439" description="Nose resistant-to-fluoxetine protein N-terminal domain-containing protein" evidence="2">
    <location>
        <begin position="18"/>
        <end position="691"/>
    </location>
</feature>
<feature type="transmembrane region" description="Helical" evidence="1">
    <location>
        <begin position="315"/>
        <end position="340"/>
    </location>
</feature>
<keyword evidence="2" id="KW-0732">Signal</keyword>
<keyword evidence="5" id="KW-1185">Reference proteome</keyword>
<dbReference type="InterPro" id="IPR002656">
    <property type="entry name" value="Acyl_transf_3_dom"/>
</dbReference>
<dbReference type="Pfam" id="PF01757">
    <property type="entry name" value="Acyl_transf_3"/>
    <property type="match status" value="1"/>
</dbReference>
<sequence length="691" mass="78724">MFSKIFYFISLIVTTTATVHNELGYTSAFDEDLYESVIDNQKCEEILEYMTRNFSVALQFIDASGKIPNGILMGNFVDLGNYHQCLDIRYLIDELNIEGKYCMIRVPLNLNLGIALPSLSNMDYGSILDRKTIDNLDSIRRMKIQTDLLVNGKPLTASRAADSDLALTLGVCIPKVCTSKQVFNVLNSINLTFNERYCRLPNDKPFSVADYIATAVFSAILFVTVISTSYTLYQTFVLNKDDSEIKKIYSCFSIYTNSKRFLNVKNPPGTIECIDGIRAISMLLVIIGHTYFYTTFLYLTNVIFVLTWIRSFTSVWINASMLCVDSFFTLSGILCVYTVVGKINRCQFIKNLHLFYLNRLLQMFPLLAAVILLQASFIHRVADGPAWTMVGSMTEQCRMRWWAALLHVQNYLRPFAPCLGQSWYLSVDIQLYIISPIVIVWLFGSKAVAWCSLSAAVIISLTFSTTYSFLYNFNASIFIQNPLNEADYLTVYYVNTLTRASPFFIGMVFGYVLHQFKGQKLHLSKGIVAAGWFLSFAVMAFCIFSIYPVLQPDHDDQIFDNFLNAYMRGIWAMALGWLIFACNHGYGGPVNWFLSHKMWKIPARLSYAMYLIHIAVIMIANGTMTTTYYFENGNTIYRGVSDIMFTFMAAFVLCIFIDAPCSTLLKLLLEKGNQLKRQKKTKLDVMKLKNK</sequence>
<feature type="signal peptide" evidence="2">
    <location>
        <begin position="1"/>
        <end position="17"/>
    </location>
</feature>
<keyword evidence="1" id="KW-0472">Membrane</keyword>
<protein>
    <recommendedName>
        <fullName evidence="3">Nose resistant-to-fluoxetine protein N-terminal domain-containing protein</fullName>
    </recommendedName>
</protein>
<comment type="caution">
    <text evidence="4">The sequence shown here is derived from an EMBL/GenBank/DDBJ whole genome shotgun (WGS) entry which is preliminary data.</text>
</comment>
<feature type="transmembrane region" description="Helical" evidence="1">
    <location>
        <begin position="360"/>
        <end position="379"/>
    </location>
</feature>
<evidence type="ECO:0000256" key="2">
    <source>
        <dbReference type="SAM" id="SignalP"/>
    </source>
</evidence>
<dbReference type="InterPro" id="IPR052728">
    <property type="entry name" value="O2_lipid_transport_reg"/>
</dbReference>
<feature type="transmembrane region" description="Helical" evidence="1">
    <location>
        <begin position="605"/>
        <end position="623"/>
    </location>
</feature>
<gene>
    <name evidence="4" type="ORF">EEDITHA_LOCUS11909</name>
</gene>
<feature type="transmembrane region" description="Helical" evidence="1">
    <location>
        <begin position="450"/>
        <end position="471"/>
    </location>
</feature>
<evidence type="ECO:0000313" key="4">
    <source>
        <dbReference type="EMBL" id="CAH2096590.1"/>
    </source>
</evidence>
<evidence type="ECO:0000259" key="3">
    <source>
        <dbReference type="SMART" id="SM00703"/>
    </source>
</evidence>
<proteinExistence type="predicted"/>
<dbReference type="AlphaFoldDB" id="A0AAU9UIE0"/>
<reference evidence="4" key="1">
    <citation type="submission" date="2022-03" db="EMBL/GenBank/DDBJ databases">
        <authorList>
            <person name="Tunstrom K."/>
        </authorList>
    </citation>
    <scope>NUCLEOTIDE SEQUENCE</scope>
</reference>
<feature type="transmembrane region" description="Helical" evidence="1">
    <location>
        <begin position="643"/>
        <end position="669"/>
    </location>
</feature>
<feature type="domain" description="Nose resistant-to-fluoxetine protein N-terminal" evidence="3">
    <location>
        <begin position="40"/>
        <end position="200"/>
    </location>
</feature>
<accession>A0AAU9UIE0</accession>
<evidence type="ECO:0000313" key="5">
    <source>
        <dbReference type="Proteomes" id="UP001153954"/>
    </source>
</evidence>
<feature type="transmembrane region" description="Helical" evidence="1">
    <location>
        <begin position="423"/>
        <end position="443"/>
    </location>
</feature>
<dbReference type="SMART" id="SM00703">
    <property type="entry name" value="NRF"/>
    <property type="match status" value="1"/>
</dbReference>
<dbReference type="PANTHER" id="PTHR11161:SF0">
    <property type="entry name" value="O-ACYLTRANSFERASE LIKE PROTEIN"/>
    <property type="match status" value="1"/>
</dbReference>
<organism evidence="4 5">
    <name type="scientific">Euphydryas editha</name>
    <name type="common">Edith's checkerspot</name>
    <dbReference type="NCBI Taxonomy" id="104508"/>
    <lineage>
        <taxon>Eukaryota</taxon>
        <taxon>Metazoa</taxon>
        <taxon>Ecdysozoa</taxon>
        <taxon>Arthropoda</taxon>
        <taxon>Hexapoda</taxon>
        <taxon>Insecta</taxon>
        <taxon>Pterygota</taxon>
        <taxon>Neoptera</taxon>
        <taxon>Endopterygota</taxon>
        <taxon>Lepidoptera</taxon>
        <taxon>Glossata</taxon>
        <taxon>Ditrysia</taxon>
        <taxon>Papilionoidea</taxon>
        <taxon>Nymphalidae</taxon>
        <taxon>Nymphalinae</taxon>
        <taxon>Euphydryas</taxon>
    </lineage>
</organism>
<feature type="transmembrane region" description="Helical" evidence="1">
    <location>
        <begin position="570"/>
        <end position="593"/>
    </location>
</feature>